<dbReference type="EMBL" id="BAABIP010000005">
    <property type="protein sequence ID" value="GAA4758158.1"/>
    <property type="molecule type" value="Genomic_DNA"/>
</dbReference>
<feature type="domain" description="DUF7674" evidence="1">
    <location>
        <begin position="10"/>
        <end position="88"/>
    </location>
</feature>
<dbReference type="Pfam" id="PF24722">
    <property type="entry name" value="DUF7674"/>
    <property type="match status" value="1"/>
</dbReference>
<comment type="caution">
    <text evidence="2">The sequence shown here is derived from an EMBL/GenBank/DDBJ whole genome shotgun (WGS) entry which is preliminary data.</text>
</comment>
<evidence type="ECO:0000313" key="2">
    <source>
        <dbReference type="EMBL" id="GAA4758158.1"/>
    </source>
</evidence>
<organism evidence="2 3">
    <name type="scientific">Flavobacterium hankyongi</name>
    <dbReference type="NCBI Taxonomy" id="1176532"/>
    <lineage>
        <taxon>Bacteria</taxon>
        <taxon>Pseudomonadati</taxon>
        <taxon>Bacteroidota</taxon>
        <taxon>Flavobacteriia</taxon>
        <taxon>Flavobacteriales</taxon>
        <taxon>Flavobacteriaceae</taxon>
        <taxon>Flavobacterium</taxon>
    </lineage>
</organism>
<proteinExistence type="predicted"/>
<evidence type="ECO:0000259" key="1">
    <source>
        <dbReference type="Pfam" id="PF24722"/>
    </source>
</evidence>
<accession>A0ABP8ZJV3</accession>
<sequence length="93" mass="10766">MKKVNTNLIKKMERFAEVTVNSLKLGKMVRAKRCFALAEDLFQKGNAEVKNAISNVYLYSVSHYLELNHFTMKQFLPVELHKEYVKQINTSGV</sequence>
<name>A0ABP8ZJV3_9FLAO</name>
<dbReference type="RefSeq" id="WP_264542743.1">
    <property type="nucleotide sequence ID" value="NZ_BAABIP010000005.1"/>
</dbReference>
<keyword evidence="3" id="KW-1185">Reference proteome</keyword>
<gene>
    <name evidence="2" type="ORF">GCM10023230_02660</name>
</gene>
<reference evidence="3" key="1">
    <citation type="journal article" date="2019" name="Int. J. Syst. Evol. Microbiol.">
        <title>The Global Catalogue of Microorganisms (GCM) 10K type strain sequencing project: providing services to taxonomists for standard genome sequencing and annotation.</title>
        <authorList>
            <consortium name="The Broad Institute Genomics Platform"/>
            <consortium name="The Broad Institute Genome Sequencing Center for Infectious Disease"/>
            <person name="Wu L."/>
            <person name="Ma J."/>
        </authorList>
    </citation>
    <scope>NUCLEOTIDE SEQUENCE [LARGE SCALE GENOMIC DNA]</scope>
    <source>
        <strain evidence="3">JCM 18198</strain>
    </source>
</reference>
<protein>
    <recommendedName>
        <fullName evidence="1">DUF7674 domain-containing protein</fullName>
    </recommendedName>
</protein>
<dbReference type="Proteomes" id="UP001500141">
    <property type="component" value="Unassembled WGS sequence"/>
</dbReference>
<evidence type="ECO:0000313" key="3">
    <source>
        <dbReference type="Proteomes" id="UP001500141"/>
    </source>
</evidence>
<dbReference type="InterPro" id="IPR056091">
    <property type="entry name" value="DUF7674"/>
</dbReference>